<organism evidence="1 2">
    <name type="scientific">Natrialba chahannaoensis JCM 10990</name>
    <dbReference type="NCBI Taxonomy" id="1227492"/>
    <lineage>
        <taxon>Archaea</taxon>
        <taxon>Methanobacteriati</taxon>
        <taxon>Methanobacteriota</taxon>
        <taxon>Stenosarchaea group</taxon>
        <taxon>Halobacteria</taxon>
        <taxon>Halobacteriales</taxon>
        <taxon>Natrialbaceae</taxon>
        <taxon>Natrialba</taxon>
    </lineage>
</organism>
<evidence type="ECO:0000313" key="2">
    <source>
        <dbReference type="Proteomes" id="UP000011693"/>
    </source>
</evidence>
<dbReference type="STRING" id="1227492.C482_02556"/>
<accession>M0B5V3</accession>
<reference evidence="1 2" key="1">
    <citation type="journal article" date="2014" name="PLoS Genet.">
        <title>Phylogenetically driven sequencing of extremely halophilic archaea reveals strategies for static and dynamic osmo-response.</title>
        <authorList>
            <person name="Becker E.A."/>
            <person name="Seitzer P.M."/>
            <person name="Tritt A."/>
            <person name="Larsen D."/>
            <person name="Krusor M."/>
            <person name="Yao A.I."/>
            <person name="Wu D."/>
            <person name="Madern D."/>
            <person name="Eisen J.A."/>
            <person name="Darling A.E."/>
            <person name="Facciotti M.T."/>
        </authorList>
    </citation>
    <scope>NUCLEOTIDE SEQUENCE [LARGE SCALE GENOMIC DNA]</scope>
    <source>
        <strain evidence="1 2">JCM 10990</strain>
    </source>
</reference>
<keyword evidence="2" id="KW-1185">Reference proteome</keyword>
<sequence length="90" mass="9901">MYVLAYTRGSRSLEPRLEFILGRNRHSLLGGERIPADCDFVDAEGLEFGDDAGGRFELAPAGFRVAMERSSEIDDTGVHIGSHRGGVYEQ</sequence>
<protein>
    <submittedName>
        <fullName evidence="1">Uncharacterized protein</fullName>
    </submittedName>
</protein>
<dbReference type="AlphaFoldDB" id="M0B5V3"/>
<proteinExistence type="predicted"/>
<evidence type="ECO:0000313" key="1">
    <source>
        <dbReference type="EMBL" id="ELZ04999.1"/>
    </source>
</evidence>
<dbReference type="Proteomes" id="UP000011693">
    <property type="component" value="Unassembled WGS sequence"/>
</dbReference>
<comment type="caution">
    <text evidence="1">The sequence shown here is derived from an EMBL/GenBank/DDBJ whole genome shotgun (WGS) entry which is preliminary data.</text>
</comment>
<gene>
    <name evidence="1" type="ORF">C482_02556</name>
</gene>
<name>M0B5V3_9EURY</name>
<dbReference type="EMBL" id="AOIN01000021">
    <property type="protein sequence ID" value="ELZ04999.1"/>
    <property type="molecule type" value="Genomic_DNA"/>
</dbReference>